<dbReference type="AlphaFoldDB" id="A0A0S2DMU6"/>
<dbReference type="KEGG" id="lez:GLE_4503"/>
<dbReference type="InterPro" id="IPR023393">
    <property type="entry name" value="START-like_dom_sf"/>
</dbReference>
<proteinExistence type="predicted"/>
<dbReference type="OrthoDB" id="8774361at2"/>
<dbReference type="EMBL" id="CP013140">
    <property type="protein sequence ID" value="ALN59844.1"/>
    <property type="molecule type" value="Genomic_DNA"/>
</dbReference>
<dbReference type="SUPFAM" id="SSF55961">
    <property type="entry name" value="Bet v1-like"/>
    <property type="match status" value="1"/>
</dbReference>
<evidence type="ECO:0000313" key="1">
    <source>
        <dbReference type="EMBL" id="ALN59844.1"/>
    </source>
</evidence>
<protein>
    <submittedName>
        <fullName evidence="1">Uncharacterized protein</fullName>
    </submittedName>
</protein>
<dbReference type="PATRIC" id="fig|69.6.peg.4439"/>
<gene>
    <name evidence="1" type="ORF">GLE_4503</name>
</gene>
<evidence type="ECO:0000313" key="2">
    <source>
        <dbReference type="Proteomes" id="UP000061569"/>
    </source>
</evidence>
<accession>A0A0S2DMU6</accession>
<dbReference type="Proteomes" id="UP000061569">
    <property type="component" value="Chromosome"/>
</dbReference>
<sequence length="171" mass="19174">MTASPGIAETTQRIACRAEDAWNAVCFYEHIQRKPSLFLRSVLPVPMRTTGCAGKVGDTSRCMYSDGGYLAKRITELVPGERVEFEVIEHSIRYCRSIALKGGSISVVADGDGACSVHMLTRYELQSRRLRPLRPFIEFTISAMHRIVMRDMQERLEARAANWLYTSGPSA</sequence>
<reference evidence="1 2" key="1">
    <citation type="submission" date="2015-11" db="EMBL/GenBank/DDBJ databases">
        <title>Genome sequences of Lysobacter enzymogenes strain C3 and Lysobacter antibioticus ATCC 29479.</title>
        <authorList>
            <person name="Kobayashi D.Y."/>
        </authorList>
    </citation>
    <scope>NUCLEOTIDE SEQUENCE [LARGE SCALE GENOMIC DNA]</scope>
    <source>
        <strain evidence="1 2">C3</strain>
    </source>
</reference>
<organism evidence="1 2">
    <name type="scientific">Lysobacter enzymogenes</name>
    <dbReference type="NCBI Taxonomy" id="69"/>
    <lineage>
        <taxon>Bacteria</taxon>
        <taxon>Pseudomonadati</taxon>
        <taxon>Pseudomonadota</taxon>
        <taxon>Gammaproteobacteria</taxon>
        <taxon>Lysobacterales</taxon>
        <taxon>Lysobacteraceae</taxon>
        <taxon>Lysobacter</taxon>
    </lineage>
</organism>
<dbReference type="Gene3D" id="3.30.530.20">
    <property type="match status" value="1"/>
</dbReference>
<name>A0A0S2DMU6_LYSEN</name>
<dbReference type="STRING" id="69.GLE_4503"/>